<feature type="transmembrane region" description="Helical" evidence="2">
    <location>
        <begin position="53"/>
        <end position="72"/>
    </location>
</feature>
<evidence type="ECO:0000256" key="2">
    <source>
        <dbReference type="SAM" id="Phobius"/>
    </source>
</evidence>
<dbReference type="AlphaFoldDB" id="A0AAD6QAW5"/>
<name>A0AAD6QAW5_9ROSI</name>
<protein>
    <submittedName>
        <fullName evidence="3">Uncharacterized protein</fullName>
    </submittedName>
</protein>
<evidence type="ECO:0000313" key="4">
    <source>
        <dbReference type="Proteomes" id="UP001164929"/>
    </source>
</evidence>
<keyword evidence="2" id="KW-0472">Membrane</keyword>
<keyword evidence="2" id="KW-1133">Transmembrane helix</keyword>
<gene>
    <name evidence="3" type="ORF">NC653_022474</name>
</gene>
<feature type="compositionally biased region" description="Low complexity" evidence="1">
    <location>
        <begin position="13"/>
        <end position="27"/>
    </location>
</feature>
<keyword evidence="4" id="KW-1185">Reference proteome</keyword>
<keyword evidence="2" id="KW-0812">Transmembrane</keyword>
<sequence length="85" mass="9517">MQGYIVEKTRIRSTSSASGHHSSPSGHQKPGQTQHKEKRGGSGLQPRQTLPNLFFFFLGATILYFLMLAMVCNHRHQRVPLASIL</sequence>
<feature type="region of interest" description="Disordered" evidence="1">
    <location>
        <begin position="1"/>
        <end position="46"/>
    </location>
</feature>
<accession>A0AAD6QAW5</accession>
<evidence type="ECO:0000256" key="1">
    <source>
        <dbReference type="SAM" id="MobiDB-lite"/>
    </source>
</evidence>
<organism evidence="3 4">
    <name type="scientific">Populus alba x Populus x berolinensis</name>
    <dbReference type="NCBI Taxonomy" id="444605"/>
    <lineage>
        <taxon>Eukaryota</taxon>
        <taxon>Viridiplantae</taxon>
        <taxon>Streptophyta</taxon>
        <taxon>Embryophyta</taxon>
        <taxon>Tracheophyta</taxon>
        <taxon>Spermatophyta</taxon>
        <taxon>Magnoliopsida</taxon>
        <taxon>eudicotyledons</taxon>
        <taxon>Gunneridae</taxon>
        <taxon>Pentapetalae</taxon>
        <taxon>rosids</taxon>
        <taxon>fabids</taxon>
        <taxon>Malpighiales</taxon>
        <taxon>Salicaceae</taxon>
        <taxon>Saliceae</taxon>
        <taxon>Populus</taxon>
    </lineage>
</organism>
<dbReference type="EMBL" id="JAQIZT010000009">
    <property type="protein sequence ID" value="KAJ6984230.1"/>
    <property type="molecule type" value="Genomic_DNA"/>
</dbReference>
<proteinExistence type="predicted"/>
<evidence type="ECO:0000313" key="3">
    <source>
        <dbReference type="EMBL" id="KAJ6984230.1"/>
    </source>
</evidence>
<reference evidence="3" key="1">
    <citation type="journal article" date="2023" name="Mol. Ecol. Resour.">
        <title>Chromosome-level genome assembly of a triploid poplar Populus alba 'Berolinensis'.</title>
        <authorList>
            <person name="Chen S."/>
            <person name="Yu Y."/>
            <person name="Wang X."/>
            <person name="Wang S."/>
            <person name="Zhang T."/>
            <person name="Zhou Y."/>
            <person name="He R."/>
            <person name="Meng N."/>
            <person name="Wang Y."/>
            <person name="Liu W."/>
            <person name="Liu Z."/>
            <person name="Liu J."/>
            <person name="Guo Q."/>
            <person name="Huang H."/>
            <person name="Sederoff R.R."/>
            <person name="Wang G."/>
            <person name="Qu G."/>
            <person name="Chen S."/>
        </authorList>
    </citation>
    <scope>NUCLEOTIDE SEQUENCE</scope>
    <source>
        <strain evidence="3">SC-2020</strain>
    </source>
</reference>
<dbReference type="Proteomes" id="UP001164929">
    <property type="component" value="Chromosome 9"/>
</dbReference>
<comment type="caution">
    <text evidence="3">The sequence shown here is derived from an EMBL/GenBank/DDBJ whole genome shotgun (WGS) entry which is preliminary data.</text>
</comment>